<evidence type="ECO:0000256" key="4">
    <source>
        <dbReference type="ARBA" id="ARBA00022475"/>
    </source>
</evidence>
<evidence type="ECO:0000256" key="1">
    <source>
        <dbReference type="ARBA" id="ARBA00004383"/>
    </source>
</evidence>
<dbReference type="Proteomes" id="UP001597094">
    <property type="component" value="Unassembled WGS sequence"/>
</dbReference>
<feature type="transmembrane region" description="Helical" evidence="11">
    <location>
        <begin position="7"/>
        <end position="25"/>
    </location>
</feature>
<dbReference type="Gene3D" id="3.30.1150.10">
    <property type="match status" value="1"/>
</dbReference>
<feature type="region of interest" description="Disordered" evidence="10">
    <location>
        <begin position="334"/>
        <end position="370"/>
    </location>
</feature>
<evidence type="ECO:0000256" key="8">
    <source>
        <dbReference type="ARBA" id="ARBA00022989"/>
    </source>
</evidence>
<keyword evidence="7" id="KW-0653">Protein transport</keyword>
<dbReference type="PROSITE" id="PS52015">
    <property type="entry name" value="TONB_CTD"/>
    <property type="match status" value="1"/>
</dbReference>
<evidence type="ECO:0000256" key="7">
    <source>
        <dbReference type="ARBA" id="ARBA00022927"/>
    </source>
</evidence>
<protein>
    <submittedName>
        <fullName evidence="13">TonB family protein</fullName>
    </submittedName>
</protein>
<dbReference type="EMBL" id="JBHTLD010000035">
    <property type="protein sequence ID" value="MFD1185767.1"/>
    <property type="molecule type" value="Genomic_DNA"/>
</dbReference>
<reference evidence="14" key="1">
    <citation type="journal article" date="2019" name="Int. J. Syst. Evol. Microbiol.">
        <title>The Global Catalogue of Microorganisms (GCM) 10K type strain sequencing project: providing services to taxonomists for standard genome sequencing and annotation.</title>
        <authorList>
            <consortium name="The Broad Institute Genomics Platform"/>
            <consortium name="The Broad Institute Genome Sequencing Center for Infectious Disease"/>
            <person name="Wu L."/>
            <person name="Ma J."/>
        </authorList>
    </citation>
    <scope>NUCLEOTIDE SEQUENCE [LARGE SCALE GENOMIC DNA]</scope>
    <source>
        <strain evidence="14">JCM 31319</strain>
    </source>
</reference>
<keyword evidence="14" id="KW-1185">Reference proteome</keyword>
<evidence type="ECO:0000313" key="13">
    <source>
        <dbReference type="EMBL" id="MFD1185767.1"/>
    </source>
</evidence>
<evidence type="ECO:0000259" key="12">
    <source>
        <dbReference type="PROSITE" id="PS52015"/>
    </source>
</evidence>
<evidence type="ECO:0000256" key="11">
    <source>
        <dbReference type="SAM" id="Phobius"/>
    </source>
</evidence>
<dbReference type="PANTHER" id="PTHR33446:SF2">
    <property type="entry name" value="PROTEIN TONB"/>
    <property type="match status" value="1"/>
</dbReference>
<keyword evidence="3" id="KW-0813">Transport</keyword>
<evidence type="ECO:0000313" key="14">
    <source>
        <dbReference type="Proteomes" id="UP001597094"/>
    </source>
</evidence>
<dbReference type="Pfam" id="PF03544">
    <property type="entry name" value="TonB_C"/>
    <property type="match status" value="1"/>
</dbReference>
<name>A0ABW3SLL7_9BACT</name>
<keyword evidence="5" id="KW-0997">Cell inner membrane</keyword>
<evidence type="ECO:0000256" key="2">
    <source>
        <dbReference type="ARBA" id="ARBA00006555"/>
    </source>
</evidence>
<dbReference type="SUPFAM" id="SSF74653">
    <property type="entry name" value="TolA/TonB C-terminal domain"/>
    <property type="match status" value="1"/>
</dbReference>
<dbReference type="InterPro" id="IPR008756">
    <property type="entry name" value="Peptidase_M56"/>
</dbReference>
<evidence type="ECO:0000256" key="5">
    <source>
        <dbReference type="ARBA" id="ARBA00022519"/>
    </source>
</evidence>
<dbReference type="NCBIfam" id="TIGR01352">
    <property type="entry name" value="tonB_Cterm"/>
    <property type="match status" value="1"/>
</dbReference>
<feature type="transmembrane region" description="Helical" evidence="11">
    <location>
        <begin position="89"/>
        <end position="107"/>
    </location>
</feature>
<organism evidence="13 14">
    <name type="scientific">Pontibacter rugosus</name>
    <dbReference type="NCBI Taxonomy" id="1745966"/>
    <lineage>
        <taxon>Bacteria</taxon>
        <taxon>Pseudomonadati</taxon>
        <taxon>Bacteroidota</taxon>
        <taxon>Cytophagia</taxon>
        <taxon>Cytophagales</taxon>
        <taxon>Hymenobacteraceae</taxon>
        <taxon>Pontibacter</taxon>
    </lineage>
</organism>
<feature type="compositionally biased region" description="Polar residues" evidence="10">
    <location>
        <begin position="350"/>
        <end position="367"/>
    </location>
</feature>
<evidence type="ECO:0000256" key="9">
    <source>
        <dbReference type="ARBA" id="ARBA00023136"/>
    </source>
</evidence>
<feature type="compositionally biased region" description="Low complexity" evidence="10">
    <location>
        <begin position="334"/>
        <end position="349"/>
    </location>
</feature>
<evidence type="ECO:0000256" key="3">
    <source>
        <dbReference type="ARBA" id="ARBA00022448"/>
    </source>
</evidence>
<dbReference type="CDD" id="cd07341">
    <property type="entry name" value="M56_BlaR1_MecR1_like"/>
    <property type="match status" value="1"/>
</dbReference>
<gene>
    <name evidence="13" type="ORF">ACFQ2O_06055</name>
</gene>
<evidence type="ECO:0000256" key="10">
    <source>
        <dbReference type="SAM" id="MobiDB-lite"/>
    </source>
</evidence>
<dbReference type="InterPro" id="IPR037682">
    <property type="entry name" value="TonB_C"/>
</dbReference>
<dbReference type="PANTHER" id="PTHR33446">
    <property type="entry name" value="PROTEIN TONB-RELATED"/>
    <property type="match status" value="1"/>
</dbReference>
<feature type="transmembrane region" description="Helical" evidence="11">
    <location>
        <begin position="37"/>
        <end position="57"/>
    </location>
</feature>
<dbReference type="RefSeq" id="WP_377523992.1">
    <property type="nucleotide sequence ID" value="NZ_JBHTLD010000035.1"/>
</dbReference>
<keyword evidence="9 11" id="KW-0472">Membrane</keyword>
<keyword evidence="4" id="KW-1003">Cell membrane</keyword>
<proteinExistence type="inferred from homology"/>
<accession>A0ABW3SLL7</accession>
<keyword evidence="6 11" id="KW-0812">Transmembrane</keyword>
<feature type="domain" description="TonB C-terminal" evidence="12">
    <location>
        <begin position="390"/>
        <end position="481"/>
    </location>
</feature>
<sequence>MEAILDYTLKASIGLLVLYLFYYTVLRSQHNFGFNRLYLLLAPPVALLLPLLTWPAAFSSEAAVTQALQAIQLQEITVTAWQVKPATNLSLPLVLSVLYAAGVLFVLGKLAWQLWQIRLVKHSVSTTTAINGALIYSLNSSYPSFAFGKSIFLSKQQHLNKTEQEQVLAHELAHVQFGHTWDVLFYEFLTAILWLQPLVWLMKQELRDVHEYQADAAVVQQHQPQQYTTLLSREVLLNMGLPIGSHFTKPQILKRLRMLQKLNQQQDWLRPLLTLPVLGALALLLAQPKAAALDTSTATASKTLSSTSEQPATQAPPYLTSSDAKEIRNPAAALSTAPTAAKPAGEAAGFSTSQSATQPESKSQNATDLPAAPAKIQPYTYVEQMPVFKSGEAEMIKFLGQNIKYPQEAQAIGAEGLVVLSMVIGADGSVQDVEIIKSVEPSIDSEAMRVVKTMNGKWQPGRQNGKAVPVRYMLPVRFAIK</sequence>
<feature type="region of interest" description="Disordered" evidence="10">
    <location>
        <begin position="302"/>
        <end position="321"/>
    </location>
</feature>
<keyword evidence="8 11" id="KW-1133">Transmembrane helix</keyword>
<comment type="caution">
    <text evidence="13">The sequence shown here is derived from an EMBL/GenBank/DDBJ whole genome shotgun (WGS) entry which is preliminary data.</text>
</comment>
<evidence type="ECO:0000256" key="6">
    <source>
        <dbReference type="ARBA" id="ARBA00022692"/>
    </source>
</evidence>
<comment type="similarity">
    <text evidence="2">Belongs to the TonB family.</text>
</comment>
<dbReference type="Pfam" id="PF05569">
    <property type="entry name" value="Peptidase_M56"/>
    <property type="match status" value="1"/>
</dbReference>
<dbReference type="InterPro" id="IPR006260">
    <property type="entry name" value="TonB/TolA_C"/>
</dbReference>
<comment type="subcellular location">
    <subcellularLocation>
        <location evidence="1">Cell inner membrane</location>
        <topology evidence="1">Single-pass membrane protein</topology>
        <orientation evidence="1">Periplasmic side</orientation>
    </subcellularLocation>
</comment>
<dbReference type="InterPro" id="IPR051045">
    <property type="entry name" value="TonB-dependent_transducer"/>
</dbReference>